<dbReference type="Pfam" id="PF02254">
    <property type="entry name" value="TrkA_N"/>
    <property type="match status" value="1"/>
</dbReference>
<dbReference type="InterPro" id="IPR006037">
    <property type="entry name" value="RCK_C"/>
</dbReference>
<organism evidence="7 8">
    <name type="scientific">Candidatus Aquicultor primus</name>
    <dbReference type="NCBI Taxonomy" id="1797195"/>
    <lineage>
        <taxon>Bacteria</taxon>
        <taxon>Bacillati</taxon>
        <taxon>Actinomycetota</taxon>
        <taxon>Candidatus Aquicultoria</taxon>
        <taxon>Candidatus Aquicultorales</taxon>
        <taxon>Candidatus Aquicultoraceae</taxon>
        <taxon>Candidatus Aquicultor</taxon>
    </lineage>
</organism>
<dbReference type="InterPro" id="IPR036721">
    <property type="entry name" value="RCK_C_sf"/>
</dbReference>
<keyword evidence="2" id="KW-0406">Ion transport</keyword>
<dbReference type="InterPro" id="IPR003148">
    <property type="entry name" value="RCK_N"/>
</dbReference>
<keyword evidence="2" id="KW-0813">Transport</keyword>
<accession>A0A1F2UU83</accession>
<name>A0A1F2UU83_9ACTN</name>
<keyword evidence="2" id="KW-0633">Potassium transport</keyword>
<dbReference type="Proteomes" id="UP000178086">
    <property type="component" value="Unassembled WGS sequence"/>
</dbReference>
<evidence type="ECO:0000256" key="4">
    <source>
        <dbReference type="ARBA" id="ARBA00023027"/>
    </source>
</evidence>
<evidence type="ECO:0000313" key="7">
    <source>
        <dbReference type="EMBL" id="OFW34705.1"/>
    </source>
</evidence>
<feature type="domain" description="RCK C-terminal" evidence="6">
    <location>
        <begin position="133"/>
        <end position="214"/>
    </location>
</feature>
<protein>
    <recommendedName>
        <fullName evidence="1">Trk system potassium uptake protein TrkA</fullName>
    </recommendedName>
</protein>
<dbReference type="InterPro" id="IPR006036">
    <property type="entry name" value="K_uptake_TrkA"/>
</dbReference>
<keyword evidence="3" id="KW-0630">Potassium</keyword>
<evidence type="ECO:0000256" key="1">
    <source>
        <dbReference type="ARBA" id="ARBA00017378"/>
    </source>
</evidence>
<dbReference type="PROSITE" id="PS51202">
    <property type="entry name" value="RCK_C"/>
    <property type="match status" value="1"/>
</dbReference>
<dbReference type="SUPFAM" id="SSF51735">
    <property type="entry name" value="NAD(P)-binding Rossmann-fold domains"/>
    <property type="match status" value="1"/>
</dbReference>
<evidence type="ECO:0000259" key="6">
    <source>
        <dbReference type="PROSITE" id="PS51202"/>
    </source>
</evidence>
<evidence type="ECO:0000259" key="5">
    <source>
        <dbReference type="PROSITE" id="PS51201"/>
    </source>
</evidence>
<dbReference type="EMBL" id="MELI01000035">
    <property type="protein sequence ID" value="OFW34705.1"/>
    <property type="molecule type" value="Genomic_DNA"/>
</dbReference>
<dbReference type="InterPro" id="IPR050721">
    <property type="entry name" value="Trk_Ktr_HKT_K-transport"/>
</dbReference>
<dbReference type="Gene3D" id="3.30.70.1450">
    <property type="entry name" value="Regulator of K+ conductance, C-terminal domain"/>
    <property type="match status" value="1"/>
</dbReference>
<dbReference type="Pfam" id="PF02080">
    <property type="entry name" value="TrkA_C"/>
    <property type="match status" value="1"/>
</dbReference>
<dbReference type="PANTHER" id="PTHR43833:SF8">
    <property type="entry name" value="TRK SYSTEM POTASSIUM UPTAKE PROTEIN TRKA"/>
    <property type="match status" value="1"/>
</dbReference>
<comment type="caution">
    <text evidence="7">The sequence shown here is derived from an EMBL/GenBank/DDBJ whole genome shotgun (WGS) entry which is preliminary data.</text>
</comment>
<dbReference type="PANTHER" id="PTHR43833">
    <property type="entry name" value="POTASSIUM CHANNEL PROTEIN 2-RELATED-RELATED"/>
    <property type="match status" value="1"/>
</dbReference>
<keyword evidence="4" id="KW-0520">NAD</keyword>
<dbReference type="PRINTS" id="PR00335">
    <property type="entry name" value="KUPTAKETRKA"/>
</dbReference>
<feature type="domain" description="RCK N-terminal" evidence="5">
    <location>
        <begin position="1"/>
        <end position="120"/>
    </location>
</feature>
<sequence>MYVVISGCGRVGAQLATMLSDDGHNVVVIDSDGGSFRRLGTTFNGLTIVGNGFDEQVLEKAGIQNADIFIAVTNLDNTNIMAGQVAKKLYGVKKVISRVYYPDREKTYHKLGLETVCGTTLVARKIRDFIIGREFVSEVSLDFKTQLAEIKASSTLAGKKVGDVEIPNEFKPVIIIRGETSMIVDNDTKIAVGDTIIAAVSASAVQKITRYYGVEVRTTTAAGLSCPI</sequence>
<gene>
    <name evidence="7" type="ORF">A2074_01525</name>
</gene>
<evidence type="ECO:0000256" key="3">
    <source>
        <dbReference type="ARBA" id="ARBA00022958"/>
    </source>
</evidence>
<dbReference type="AlphaFoldDB" id="A0A1F2UU83"/>
<dbReference type="PROSITE" id="PS51201">
    <property type="entry name" value="RCK_N"/>
    <property type="match status" value="1"/>
</dbReference>
<dbReference type="Gene3D" id="3.40.50.720">
    <property type="entry name" value="NAD(P)-binding Rossmann-like Domain"/>
    <property type="match status" value="1"/>
</dbReference>
<dbReference type="GO" id="GO:0015079">
    <property type="term" value="F:potassium ion transmembrane transporter activity"/>
    <property type="evidence" value="ECO:0007669"/>
    <property type="project" value="InterPro"/>
</dbReference>
<evidence type="ECO:0000256" key="2">
    <source>
        <dbReference type="ARBA" id="ARBA00022538"/>
    </source>
</evidence>
<dbReference type="GO" id="GO:0005886">
    <property type="term" value="C:plasma membrane"/>
    <property type="evidence" value="ECO:0007669"/>
    <property type="project" value="InterPro"/>
</dbReference>
<dbReference type="SUPFAM" id="SSF116726">
    <property type="entry name" value="TrkA C-terminal domain-like"/>
    <property type="match status" value="1"/>
</dbReference>
<dbReference type="InterPro" id="IPR036291">
    <property type="entry name" value="NAD(P)-bd_dom_sf"/>
</dbReference>
<evidence type="ECO:0000313" key="8">
    <source>
        <dbReference type="Proteomes" id="UP000178086"/>
    </source>
</evidence>
<reference evidence="7 8" key="1">
    <citation type="journal article" date="2016" name="Nat. Commun.">
        <title>Thousands of microbial genomes shed light on interconnected biogeochemical processes in an aquifer system.</title>
        <authorList>
            <person name="Anantharaman K."/>
            <person name="Brown C.T."/>
            <person name="Hug L.A."/>
            <person name="Sharon I."/>
            <person name="Castelle C.J."/>
            <person name="Probst A.J."/>
            <person name="Thomas B.C."/>
            <person name="Singh A."/>
            <person name="Wilkins M.J."/>
            <person name="Karaoz U."/>
            <person name="Brodie E.L."/>
            <person name="Williams K.H."/>
            <person name="Hubbard S.S."/>
            <person name="Banfield J.F."/>
        </authorList>
    </citation>
    <scope>NUCLEOTIDE SEQUENCE [LARGE SCALE GENOMIC DNA]</scope>
</reference>
<proteinExistence type="predicted"/>